<evidence type="ECO:0000256" key="5">
    <source>
        <dbReference type="ARBA" id="ARBA00023186"/>
    </source>
</evidence>
<evidence type="ECO:0000256" key="1">
    <source>
        <dbReference type="ARBA" id="ARBA00022723"/>
    </source>
</evidence>
<evidence type="ECO:0000259" key="8">
    <source>
        <dbReference type="PROSITE" id="PS51188"/>
    </source>
</evidence>
<proteinExistence type="predicted"/>
<evidence type="ECO:0000259" key="7">
    <source>
        <dbReference type="PROSITE" id="PS50076"/>
    </source>
</evidence>
<feature type="domain" description="CR-type" evidence="8">
    <location>
        <begin position="139"/>
        <end position="223"/>
    </location>
</feature>
<dbReference type="SUPFAM" id="SSF49493">
    <property type="entry name" value="HSP40/DnaJ peptide-binding domain"/>
    <property type="match status" value="2"/>
</dbReference>
<dbReference type="Gene3D" id="1.10.287.110">
    <property type="entry name" value="DnaJ domain"/>
    <property type="match status" value="1"/>
</dbReference>
<dbReference type="Gene3D" id="2.60.260.20">
    <property type="entry name" value="Urease metallochaperone UreE, N-terminal domain"/>
    <property type="match status" value="2"/>
</dbReference>
<dbReference type="SMART" id="SM00271">
    <property type="entry name" value="DnaJ"/>
    <property type="match status" value="1"/>
</dbReference>
<dbReference type="PROSITE" id="PS00636">
    <property type="entry name" value="DNAJ_1"/>
    <property type="match status" value="1"/>
</dbReference>
<feature type="zinc finger region" description="CR-type" evidence="6">
    <location>
        <begin position="139"/>
        <end position="223"/>
    </location>
</feature>
<dbReference type="EMBL" id="CDQK01000002">
    <property type="protein sequence ID" value="CEP21327.1"/>
    <property type="molecule type" value="Genomic_DNA"/>
</dbReference>
<keyword evidence="1 6" id="KW-0479">Metal-binding</keyword>
<name>A0A0H5C1H9_CYBJN</name>
<keyword evidence="3 6" id="KW-0863">Zinc-finger</keyword>
<feature type="domain" description="J" evidence="7">
    <location>
        <begin position="4"/>
        <end position="71"/>
    </location>
</feature>
<evidence type="ECO:0000256" key="4">
    <source>
        <dbReference type="ARBA" id="ARBA00022833"/>
    </source>
</evidence>
<dbReference type="GO" id="GO:0001671">
    <property type="term" value="F:ATPase activator activity"/>
    <property type="evidence" value="ECO:0007669"/>
    <property type="project" value="UniProtKB-ARBA"/>
</dbReference>
<keyword evidence="4 6" id="KW-0862">Zinc</keyword>
<dbReference type="SUPFAM" id="SSF57938">
    <property type="entry name" value="DnaJ/Hsp40 cysteine-rich domain"/>
    <property type="match status" value="1"/>
</dbReference>
<evidence type="ECO:0000256" key="2">
    <source>
        <dbReference type="ARBA" id="ARBA00022737"/>
    </source>
</evidence>
<keyword evidence="2" id="KW-0677">Repeat</keyword>
<dbReference type="SUPFAM" id="SSF46565">
    <property type="entry name" value="Chaperone J-domain"/>
    <property type="match status" value="1"/>
</dbReference>
<dbReference type="Pfam" id="PF00226">
    <property type="entry name" value="DnaJ"/>
    <property type="match status" value="1"/>
</dbReference>
<dbReference type="Pfam" id="PF00684">
    <property type="entry name" value="DnaJ_CXXCXGXG"/>
    <property type="match status" value="1"/>
</dbReference>
<sequence length="416" mass="46163">MGACVQTILGVERTATQVEIKKAYRKLALSHHPDKAPEHLREESEIKFKEISAAYEILGDEAKRAQYDAGGGTGNGNGHGFPGGFDEDEFFSFFGGGGANGFYGGGYDSYGYDEPPPESNRTEDAKLNVKCTLSDLFNGKTVKITSSRNVLCSQCKGSGLKPKAQGSTCPACDGQKRVKVVHRMGPMMMQQVEPCKRCEARGKVYKTSDKCKKCKGVKVNEEKKILEFVISPGAKFGDKIVLSGESDQSPGKVTGDVILSLDEDTSDSTIFERRQDDLYTKVTFSLEESLCGFKDKVILKHLDDRYLKISSPTGKVLRPNDYIKIKGEGFPVKNTTRRGDLFVLVEVEFPSDNWFTERSELNKLKNILPTTQPNREFEDVDLQNVDQVDFSIVNENNQEFRVVDNDNANGSYCAQQ</sequence>
<accession>A0A0H5C1H9</accession>
<dbReference type="GO" id="GO:0072655">
    <property type="term" value="P:establishment of protein localization to mitochondrion"/>
    <property type="evidence" value="ECO:0007669"/>
    <property type="project" value="UniProtKB-ARBA"/>
</dbReference>
<dbReference type="FunFam" id="2.10.230.10:FF:000001">
    <property type="entry name" value="DnaJ subfamily A member 2"/>
    <property type="match status" value="1"/>
</dbReference>
<dbReference type="PROSITE" id="PS50076">
    <property type="entry name" value="DNAJ_2"/>
    <property type="match status" value="1"/>
</dbReference>
<dbReference type="Pfam" id="PF01556">
    <property type="entry name" value="DnaJ_C"/>
    <property type="match status" value="1"/>
</dbReference>
<organism evidence="9 10">
    <name type="scientific">Cyberlindnera jadinii (strain ATCC 18201 / CBS 1600 / BCRC 20928 / JCM 3617 / NBRC 0987 / NRRL Y-1542)</name>
    <name type="common">Torula yeast</name>
    <name type="synonym">Candida utilis</name>
    <dbReference type="NCBI Taxonomy" id="983966"/>
    <lineage>
        <taxon>Eukaryota</taxon>
        <taxon>Fungi</taxon>
        <taxon>Dikarya</taxon>
        <taxon>Ascomycota</taxon>
        <taxon>Saccharomycotina</taxon>
        <taxon>Saccharomycetes</taxon>
        <taxon>Phaffomycetales</taxon>
        <taxon>Phaffomycetaceae</taxon>
        <taxon>Cyberlindnera</taxon>
    </lineage>
</organism>
<dbReference type="InterPro" id="IPR001623">
    <property type="entry name" value="DnaJ_domain"/>
</dbReference>
<dbReference type="PRINTS" id="PR00625">
    <property type="entry name" value="JDOMAIN"/>
</dbReference>
<dbReference type="GO" id="GO:0051082">
    <property type="term" value="F:unfolded protein binding"/>
    <property type="evidence" value="ECO:0007669"/>
    <property type="project" value="InterPro"/>
</dbReference>
<dbReference type="AlphaFoldDB" id="A0A0H5C1H9"/>
<dbReference type="GO" id="GO:0006457">
    <property type="term" value="P:protein folding"/>
    <property type="evidence" value="ECO:0007669"/>
    <property type="project" value="InterPro"/>
</dbReference>
<dbReference type="CDD" id="cd06257">
    <property type="entry name" value="DnaJ"/>
    <property type="match status" value="1"/>
</dbReference>
<dbReference type="InterPro" id="IPR036410">
    <property type="entry name" value="HSP_DnaJ_Cys-rich_dom_sf"/>
</dbReference>
<protein>
    <submittedName>
        <fullName evidence="9">XDJ1 protein</fullName>
    </submittedName>
</protein>
<dbReference type="InterPro" id="IPR008971">
    <property type="entry name" value="HSP40/DnaJ_pept-bd"/>
</dbReference>
<dbReference type="InterPro" id="IPR002939">
    <property type="entry name" value="DnaJ_C"/>
</dbReference>
<reference evidence="10" key="1">
    <citation type="journal article" date="2015" name="J. Biotechnol.">
        <title>The structure of the Cyberlindnera jadinii genome and its relation to Candida utilis analyzed by the occurrence of single nucleotide polymorphisms.</title>
        <authorList>
            <person name="Rupp O."/>
            <person name="Brinkrolf K."/>
            <person name="Buerth C."/>
            <person name="Kunigo M."/>
            <person name="Schneider J."/>
            <person name="Jaenicke S."/>
            <person name="Goesmann A."/>
            <person name="Puehler A."/>
            <person name="Jaeger K.-E."/>
            <person name="Ernst J.F."/>
        </authorList>
    </citation>
    <scope>NUCLEOTIDE SEQUENCE [LARGE SCALE GENOMIC DNA]</scope>
    <source>
        <strain evidence="10">ATCC 18201 / CBS 1600 / BCRC 20928 / JCM 3617 / NBRC 0987 / NRRL Y-1542</strain>
    </source>
</reference>
<dbReference type="CDD" id="cd10747">
    <property type="entry name" value="DnaJ_C"/>
    <property type="match status" value="1"/>
</dbReference>
<dbReference type="GO" id="GO:0030544">
    <property type="term" value="F:Hsp70 protein binding"/>
    <property type="evidence" value="ECO:0007669"/>
    <property type="project" value="InterPro"/>
</dbReference>
<dbReference type="InterPro" id="IPR018253">
    <property type="entry name" value="DnaJ_domain_CS"/>
</dbReference>
<evidence type="ECO:0000313" key="9">
    <source>
        <dbReference type="EMBL" id="CEP21327.1"/>
    </source>
</evidence>
<dbReference type="InterPro" id="IPR044713">
    <property type="entry name" value="DNJA1/2-like"/>
</dbReference>
<dbReference type="Proteomes" id="UP000038830">
    <property type="component" value="Unassembled WGS sequence"/>
</dbReference>
<evidence type="ECO:0000256" key="6">
    <source>
        <dbReference type="PROSITE-ProRule" id="PRU00546"/>
    </source>
</evidence>
<keyword evidence="5" id="KW-0143">Chaperone</keyword>
<dbReference type="CDD" id="cd10719">
    <property type="entry name" value="DnaJ_zf"/>
    <property type="match status" value="1"/>
</dbReference>
<evidence type="ECO:0000256" key="3">
    <source>
        <dbReference type="ARBA" id="ARBA00022771"/>
    </source>
</evidence>
<dbReference type="FunFam" id="2.60.260.20:FF:000003">
    <property type="entry name" value="DnaJ subfamily A member 2"/>
    <property type="match status" value="1"/>
</dbReference>
<dbReference type="PROSITE" id="PS51188">
    <property type="entry name" value="ZF_CR"/>
    <property type="match status" value="1"/>
</dbReference>
<dbReference type="PANTHER" id="PTHR43888">
    <property type="entry name" value="DNAJ-LIKE-2, ISOFORM A-RELATED"/>
    <property type="match status" value="1"/>
</dbReference>
<dbReference type="Gene3D" id="2.10.230.10">
    <property type="entry name" value="Heat shock protein DnaJ, cysteine-rich domain"/>
    <property type="match status" value="1"/>
</dbReference>
<dbReference type="InterPro" id="IPR001305">
    <property type="entry name" value="HSP_DnaJ_Cys-rich_dom"/>
</dbReference>
<gene>
    <name evidence="9" type="primary">XDJ1</name>
    <name evidence="9" type="ORF">BN1211_1400</name>
</gene>
<dbReference type="GO" id="GO:0008270">
    <property type="term" value="F:zinc ion binding"/>
    <property type="evidence" value="ECO:0007669"/>
    <property type="project" value="UniProtKB-KW"/>
</dbReference>
<evidence type="ECO:0000313" key="10">
    <source>
        <dbReference type="Proteomes" id="UP000038830"/>
    </source>
</evidence>
<dbReference type="InterPro" id="IPR036869">
    <property type="entry name" value="J_dom_sf"/>
</dbReference>